<proteinExistence type="inferred from homology"/>
<keyword evidence="5" id="KW-0119">Carbohydrate metabolism</keyword>
<dbReference type="CDD" id="cd11318">
    <property type="entry name" value="AmyAc_bac_fung_AmyA"/>
    <property type="match status" value="1"/>
</dbReference>
<dbReference type="SUPFAM" id="SSF51011">
    <property type="entry name" value="Glycosyl hydrolase domain"/>
    <property type="match status" value="1"/>
</dbReference>
<evidence type="ECO:0000256" key="1">
    <source>
        <dbReference type="ARBA" id="ARBA00001913"/>
    </source>
</evidence>
<evidence type="ECO:0000256" key="4">
    <source>
        <dbReference type="ARBA" id="ARBA00022801"/>
    </source>
</evidence>
<sequence length="501" mass="57538">MNNRTILQGFEWYLPADGKHWQRLTKLAVALHDKGINGIWFPPAYKGANGLEDVGYAPYDLYDLGEFDQKGTIPTKYGTKTDYLNCIQAFKKAGIEVYGDIVFDHFMGADEEETVVAFKSRPENRNETLSGKEEISAWTKFTFLGRKQKYNDYIWTWKNFSGVDFDDRRKDHGIFNFEGKGWDQEVDNENGNYDYLMGCNLDMEYPETVEQLNKWGKWYQELTDIDGYRLDAVKHIQFNYFVEWLLNRRKEKGRELFVVGEYWNGELEKLTNYIDSSGTLISLFDVPLHYHFYEAASSDGQYDMRNIFEGTLAKERSEWAVTFVDNHDTQKGQSLESWVDGWFKVHAYALILLRKAGTPIVFWGDLFGIPSQNVEPVGEDLDLLLKIREQLAYGSEMDYFDDPAIIGWIRTGTFDREKSGYAVVMTNAQAGVKKMTISAVHAGKIFVDILGNNTTKVILDEAGAGDFPVNGGEISIYVNEAIVERLRNGYDNGINRKEESI</sequence>
<reference evidence="11" key="1">
    <citation type="submission" date="2016-09" db="EMBL/GenBank/DDBJ databases">
        <authorList>
            <person name="Gulvik C.A."/>
        </authorList>
    </citation>
    <scope>NUCLEOTIDE SEQUENCE [LARGE SCALE GENOMIC DNA]</scope>
    <source>
        <strain evidence="11">LMG 26676</strain>
    </source>
</reference>
<evidence type="ECO:0000256" key="8">
    <source>
        <dbReference type="PIRSR" id="PIRSR001021-2"/>
    </source>
</evidence>
<feature type="binding site" evidence="8">
    <location>
        <position position="183"/>
    </location>
    <ligand>
        <name>Ca(2+)</name>
        <dbReference type="ChEBI" id="CHEBI:29108"/>
        <label>2</label>
    </ligand>
</feature>
<evidence type="ECO:0000256" key="2">
    <source>
        <dbReference type="ARBA" id="ARBA00008061"/>
    </source>
</evidence>
<dbReference type="InterPro" id="IPR013780">
    <property type="entry name" value="Glyco_hydro_b"/>
</dbReference>
<comment type="similarity">
    <text evidence="2">Belongs to the glycosyl hydrolase 13 family.</text>
</comment>
<dbReference type="NCBIfam" id="NF006968">
    <property type="entry name" value="PRK09441.1-1"/>
    <property type="match status" value="1"/>
</dbReference>
<dbReference type="GO" id="GO:0005975">
    <property type="term" value="P:carbohydrate metabolic process"/>
    <property type="evidence" value="ECO:0007669"/>
    <property type="project" value="InterPro"/>
</dbReference>
<evidence type="ECO:0000256" key="6">
    <source>
        <dbReference type="ARBA" id="ARBA00023295"/>
    </source>
</evidence>
<gene>
    <name evidence="10" type="ORF">BCR24_07280</name>
</gene>
<comment type="caution">
    <text evidence="10">The sequence shown here is derived from an EMBL/GenBank/DDBJ whole genome shotgun (WGS) entry which is preliminary data.</text>
</comment>
<feature type="binding site" evidence="8">
    <location>
        <position position="194"/>
    </location>
    <ligand>
        <name>Ca(2+)</name>
        <dbReference type="ChEBI" id="CHEBI:29108"/>
        <label>1</label>
    </ligand>
</feature>
<dbReference type="GO" id="GO:0005509">
    <property type="term" value="F:calcium ion binding"/>
    <property type="evidence" value="ECO:0007669"/>
    <property type="project" value="InterPro"/>
</dbReference>
<keyword evidence="11" id="KW-1185">Reference proteome</keyword>
<feature type="domain" description="Glycosyl hydrolase family 13 catalytic" evidence="9">
    <location>
        <begin position="4"/>
        <end position="388"/>
    </location>
</feature>
<dbReference type="Pfam" id="PF00128">
    <property type="entry name" value="Alpha-amylase"/>
    <property type="match status" value="1"/>
</dbReference>
<feature type="active site" description="Proton donor" evidence="7">
    <location>
        <position position="261"/>
    </location>
</feature>
<dbReference type="AlphaFoldDB" id="A0A1E5H9N3"/>
<feature type="binding site" evidence="8">
    <location>
        <position position="300"/>
    </location>
    <ligand>
        <name>Ca(2+)</name>
        <dbReference type="ChEBI" id="CHEBI:29108"/>
        <label>3</label>
    </ligand>
</feature>
<accession>A0A1E5H9N3</accession>
<keyword evidence="8" id="KW-0106">Calcium</keyword>
<dbReference type="OrthoDB" id="9805159at2"/>
<dbReference type="Gene3D" id="2.60.40.1180">
    <property type="entry name" value="Golgi alpha-mannosidase II"/>
    <property type="match status" value="1"/>
</dbReference>
<feature type="active site" description="Nucleophile" evidence="7">
    <location>
        <position position="231"/>
    </location>
</feature>
<dbReference type="PIRSF" id="PIRSF001021">
    <property type="entry name" value="Alph-amls_thrmst"/>
    <property type="match status" value="1"/>
</dbReference>
<keyword evidence="4" id="KW-0378">Hydrolase</keyword>
<feature type="binding site" evidence="8">
    <location>
        <position position="104"/>
    </location>
    <ligand>
        <name>Ca(2+)</name>
        <dbReference type="ChEBI" id="CHEBI:29108"/>
        <label>1</label>
    </ligand>
</feature>
<dbReference type="Gene3D" id="3.20.20.80">
    <property type="entry name" value="Glycosidases"/>
    <property type="match status" value="1"/>
</dbReference>
<dbReference type="InterPro" id="IPR017853">
    <property type="entry name" value="GH"/>
</dbReference>
<feature type="binding site" evidence="8">
    <location>
        <position position="202"/>
    </location>
    <ligand>
        <name>Ca(2+)</name>
        <dbReference type="ChEBI" id="CHEBI:29108"/>
        <label>2</label>
    </ligand>
</feature>
<organism evidence="10 11">
    <name type="scientific">Enterococcus ureilyticus</name>
    <dbReference type="NCBI Taxonomy" id="1131292"/>
    <lineage>
        <taxon>Bacteria</taxon>
        <taxon>Bacillati</taxon>
        <taxon>Bacillota</taxon>
        <taxon>Bacilli</taxon>
        <taxon>Lactobacillales</taxon>
        <taxon>Enterococcaceae</taxon>
        <taxon>Enterococcus</taxon>
    </lineage>
</organism>
<protein>
    <submittedName>
        <fullName evidence="10">Alpha-amylase</fullName>
    </submittedName>
</protein>
<dbReference type="RefSeq" id="WP_069641054.1">
    <property type="nucleotide sequence ID" value="NZ_JAFBEZ010000005.1"/>
</dbReference>
<dbReference type="EMBL" id="MIKC01000039">
    <property type="protein sequence ID" value="OEG21668.1"/>
    <property type="molecule type" value="Genomic_DNA"/>
</dbReference>
<dbReference type="Gene3D" id="2.40.30.140">
    <property type="match status" value="1"/>
</dbReference>
<comment type="cofactor">
    <cofactor evidence="1">
        <name>Ca(2+)</name>
        <dbReference type="ChEBI" id="CHEBI:29108"/>
    </cofactor>
</comment>
<evidence type="ECO:0000256" key="5">
    <source>
        <dbReference type="ARBA" id="ARBA00023277"/>
    </source>
</evidence>
<feature type="binding site" evidence="8">
    <location>
        <position position="235"/>
    </location>
    <ligand>
        <name>Ca(2+)</name>
        <dbReference type="ChEBI" id="CHEBI:29108"/>
        <label>1</label>
    </ligand>
</feature>
<evidence type="ECO:0000259" key="9">
    <source>
        <dbReference type="SMART" id="SM00642"/>
    </source>
</evidence>
<keyword evidence="6" id="KW-0326">Glycosidase</keyword>
<dbReference type="PANTHER" id="PTHR43447">
    <property type="entry name" value="ALPHA-AMYLASE"/>
    <property type="match status" value="1"/>
</dbReference>
<dbReference type="InterPro" id="IPR013776">
    <property type="entry name" value="A-amylase_thermo"/>
</dbReference>
<dbReference type="STRING" id="1131292.BCR24_07280"/>
<name>A0A1E5H9N3_9ENTE</name>
<evidence type="ECO:0000313" key="10">
    <source>
        <dbReference type="EMBL" id="OEG21668.1"/>
    </source>
</evidence>
<dbReference type="SUPFAM" id="SSF51445">
    <property type="entry name" value="(Trans)glycosidases"/>
    <property type="match status" value="1"/>
</dbReference>
<dbReference type="NCBIfam" id="NF006969">
    <property type="entry name" value="PRK09441.1-2"/>
    <property type="match status" value="1"/>
</dbReference>
<evidence type="ECO:0000256" key="3">
    <source>
        <dbReference type="ARBA" id="ARBA00022723"/>
    </source>
</evidence>
<dbReference type="SMART" id="SM00642">
    <property type="entry name" value="Aamy"/>
    <property type="match status" value="1"/>
</dbReference>
<keyword evidence="3 8" id="KW-0479">Metal-binding</keyword>
<dbReference type="GO" id="GO:0004553">
    <property type="term" value="F:hydrolase activity, hydrolyzing O-glycosyl compounds"/>
    <property type="evidence" value="ECO:0007669"/>
    <property type="project" value="InterPro"/>
</dbReference>
<evidence type="ECO:0000256" key="7">
    <source>
        <dbReference type="PIRSR" id="PIRSR001021-1"/>
    </source>
</evidence>
<dbReference type="Proteomes" id="UP000094469">
    <property type="component" value="Unassembled WGS sequence"/>
</dbReference>
<evidence type="ECO:0000313" key="11">
    <source>
        <dbReference type="Proteomes" id="UP000094469"/>
    </source>
</evidence>
<dbReference type="InterPro" id="IPR006047">
    <property type="entry name" value="GH13_cat_dom"/>
</dbReference>